<keyword evidence="8 12" id="KW-0675">Receptor</keyword>
<dbReference type="Pfam" id="PF13855">
    <property type="entry name" value="LRR_8"/>
    <property type="match status" value="1"/>
</dbReference>
<evidence type="ECO:0000256" key="9">
    <source>
        <dbReference type="ARBA" id="ARBA00023180"/>
    </source>
</evidence>
<reference evidence="12 13" key="1">
    <citation type="journal article" date="2020" name="Nat. Commun.">
        <title>Genome of Tripterygium wilfordii and identification of cytochrome P450 involved in triptolide biosynthesis.</title>
        <authorList>
            <person name="Tu L."/>
            <person name="Su P."/>
            <person name="Zhang Z."/>
            <person name="Gao L."/>
            <person name="Wang J."/>
            <person name="Hu T."/>
            <person name="Zhou J."/>
            <person name="Zhang Y."/>
            <person name="Zhao Y."/>
            <person name="Liu Y."/>
            <person name="Song Y."/>
            <person name="Tong Y."/>
            <person name="Lu Y."/>
            <person name="Yang J."/>
            <person name="Xu C."/>
            <person name="Jia M."/>
            <person name="Peters R.J."/>
            <person name="Huang L."/>
            <person name="Gao W."/>
        </authorList>
    </citation>
    <scope>NUCLEOTIDE SEQUENCE [LARGE SCALE GENOMIC DNA]</scope>
    <source>
        <strain evidence="13">cv. XIE 37</strain>
        <tissue evidence="12">Leaf</tissue>
    </source>
</reference>
<evidence type="ECO:0000313" key="12">
    <source>
        <dbReference type="EMBL" id="KAF5735140.1"/>
    </source>
</evidence>
<name>A0A7J7CM51_TRIWF</name>
<dbReference type="SUPFAM" id="SSF52058">
    <property type="entry name" value="L domain-like"/>
    <property type="match status" value="1"/>
</dbReference>
<keyword evidence="2" id="KW-0433">Leucine-rich repeat</keyword>
<evidence type="ECO:0000256" key="3">
    <source>
        <dbReference type="ARBA" id="ARBA00022692"/>
    </source>
</evidence>
<comment type="caution">
    <text evidence="12">The sequence shown here is derived from an EMBL/GenBank/DDBJ whole genome shotgun (WGS) entry which is preliminary data.</text>
</comment>
<evidence type="ECO:0000259" key="11">
    <source>
        <dbReference type="Pfam" id="PF08263"/>
    </source>
</evidence>
<keyword evidence="6" id="KW-1133">Transmembrane helix</keyword>
<dbReference type="PROSITE" id="PS51450">
    <property type="entry name" value="LRR"/>
    <property type="match status" value="1"/>
</dbReference>
<dbReference type="EMBL" id="JAAARO010000015">
    <property type="protein sequence ID" value="KAF5735140.1"/>
    <property type="molecule type" value="Genomic_DNA"/>
</dbReference>
<keyword evidence="13" id="KW-1185">Reference proteome</keyword>
<dbReference type="InParanoid" id="A0A7J7CM51"/>
<feature type="domain" description="Leucine-rich repeat-containing N-terminal plant-type" evidence="11">
    <location>
        <begin position="34"/>
        <end position="66"/>
    </location>
</feature>
<dbReference type="InterPro" id="IPR046956">
    <property type="entry name" value="RLP23-like"/>
</dbReference>
<evidence type="ECO:0000313" key="13">
    <source>
        <dbReference type="Proteomes" id="UP000593562"/>
    </source>
</evidence>
<keyword evidence="5" id="KW-0677">Repeat</keyword>
<dbReference type="InterPro" id="IPR013210">
    <property type="entry name" value="LRR_N_plant-typ"/>
</dbReference>
<dbReference type="FunFam" id="3.80.10.10:FF:000041">
    <property type="entry name" value="LRR receptor-like serine/threonine-protein kinase ERECTA"/>
    <property type="match status" value="1"/>
</dbReference>
<dbReference type="Pfam" id="PF08263">
    <property type="entry name" value="LRRNT_2"/>
    <property type="match status" value="1"/>
</dbReference>
<protein>
    <submittedName>
        <fullName evidence="12">Putative Receptor like protein 1</fullName>
    </submittedName>
</protein>
<keyword evidence="9" id="KW-0325">Glycoprotein</keyword>
<evidence type="ECO:0000256" key="6">
    <source>
        <dbReference type="ARBA" id="ARBA00022989"/>
    </source>
</evidence>
<dbReference type="AlphaFoldDB" id="A0A7J7CM51"/>
<evidence type="ECO:0000256" key="5">
    <source>
        <dbReference type="ARBA" id="ARBA00022737"/>
    </source>
</evidence>
<evidence type="ECO:0000256" key="4">
    <source>
        <dbReference type="ARBA" id="ARBA00022729"/>
    </source>
</evidence>
<dbReference type="PANTHER" id="PTHR48061">
    <property type="entry name" value="LEUCINE-RICH REPEAT RECEPTOR PROTEIN KINASE EMS1-LIKE-RELATED"/>
    <property type="match status" value="1"/>
</dbReference>
<dbReference type="InterPro" id="IPR032675">
    <property type="entry name" value="LRR_dom_sf"/>
</dbReference>
<keyword evidence="3" id="KW-0812">Transmembrane</keyword>
<evidence type="ECO:0000256" key="8">
    <source>
        <dbReference type="ARBA" id="ARBA00023170"/>
    </source>
</evidence>
<proteinExistence type="predicted"/>
<dbReference type="Proteomes" id="UP000593562">
    <property type="component" value="Unassembled WGS sequence"/>
</dbReference>
<sequence length="328" mass="37024">MRLLLVYVYRAILLCFICISCFFNRSEGSCSEVQRRALLEIRNSTDDFSLSNWEGEDCCQFEGVDCEFFPGLGAISLSRKKDSKTWYPNVTLFTVLQDLIEMGLSGVRIGGPLQAFCELKKLKKLQWLDLSNNVLEGSIPTCFGTMKSLYKLDLSNNRLSGNIPLSIFINQSRFGVFDVSNNNLEGYVPFSILADQAGLFYIDLSKNYHLEVETESPSWVPTFALIYLGLGNCNLNEKSGHVVPSFISSQPSLQWLDLSHNSLEGSIPCSLFYNNSITGLFLRGKTLRPFLLGAMEVMQLHRCLSHSTYRPIISKGLCLKTWVLFSQY</sequence>
<accession>A0A7J7CM51</accession>
<dbReference type="GO" id="GO:0016020">
    <property type="term" value="C:membrane"/>
    <property type="evidence" value="ECO:0007669"/>
    <property type="project" value="UniProtKB-SubCell"/>
</dbReference>
<dbReference type="InterPro" id="IPR001611">
    <property type="entry name" value="Leu-rich_rpt"/>
</dbReference>
<keyword evidence="7" id="KW-0472">Membrane</keyword>
<evidence type="ECO:0000256" key="10">
    <source>
        <dbReference type="SAM" id="SignalP"/>
    </source>
</evidence>
<keyword evidence="4 10" id="KW-0732">Signal</keyword>
<evidence type="ECO:0000256" key="1">
    <source>
        <dbReference type="ARBA" id="ARBA00004479"/>
    </source>
</evidence>
<feature type="signal peptide" evidence="10">
    <location>
        <begin position="1"/>
        <end position="28"/>
    </location>
</feature>
<evidence type="ECO:0000256" key="7">
    <source>
        <dbReference type="ARBA" id="ARBA00023136"/>
    </source>
</evidence>
<dbReference type="Pfam" id="PF00560">
    <property type="entry name" value="LRR_1"/>
    <property type="match status" value="1"/>
</dbReference>
<evidence type="ECO:0000256" key="2">
    <source>
        <dbReference type="ARBA" id="ARBA00022614"/>
    </source>
</evidence>
<comment type="subcellular location">
    <subcellularLocation>
        <location evidence="1">Membrane</location>
        <topology evidence="1">Single-pass type I membrane protein</topology>
    </subcellularLocation>
</comment>
<dbReference type="PANTHER" id="PTHR48061:SF2">
    <property type="entry name" value="RECEPTOR LIKE PROTEIN 30-LIKE"/>
    <property type="match status" value="1"/>
</dbReference>
<organism evidence="12 13">
    <name type="scientific">Tripterygium wilfordii</name>
    <name type="common">Thunder God vine</name>
    <dbReference type="NCBI Taxonomy" id="458696"/>
    <lineage>
        <taxon>Eukaryota</taxon>
        <taxon>Viridiplantae</taxon>
        <taxon>Streptophyta</taxon>
        <taxon>Embryophyta</taxon>
        <taxon>Tracheophyta</taxon>
        <taxon>Spermatophyta</taxon>
        <taxon>Magnoliopsida</taxon>
        <taxon>eudicotyledons</taxon>
        <taxon>Gunneridae</taxon>
        <taxon>Pentapetalae</taxon>
        <taxon>rosids</taxon>
        <taxon>fabids</taxon>
        <taxon>Celastrales</taxon>
        <taxon>Celastraceae</taxon>
        <taxon>Tripterygium</taxon>
    </lineage>
</organism>
<gene>
    <name evidence="12" type="ORF">HS088_TW15G00640</name>
</gene>
<dbReference type="Gene3D" id="3.80.10.10">
    <property type="entry name" value="Ribonuclease Inhibitor"/>
    <property type="match status" value="2"/>
</dbReference>
<dbReference type="PRINTS" id="PR00019">
    <property type="entry name" value="LEURICHRPT"/>
</dbReference>
<feature type="chain" id="PRO_5029491307" evidence="10">
    <location>
        <begin position="29"/>
        <end position="328"/>
    </location>
</feature>